<dbReference type="PANTHER" id="PTHR43836:SF3">
    <property type="entry name" value="CATECHOL O-METHYLTRANSFERASE"/>
    <property type="match status" value="1"/>
</dbReference>
<comment type="similarity">
    <text evidence="7">Belongs to the class I-like SAM-binding methyltransferase superfamily. Cation-dependent O-methyltransferase family.</text>
</comment>
<reference evidence="10" key="1">
    <citation type="journal article" date="2013" name="Science">
        <title>Comparative analysis of bat genomes provides insight into the evolution of flight and immunity.</title>
        <authorList>
            <person name="Zhang G."/>
            <person name="Cowled C."/>
            <person name="Shi Z."/>
            <person name="Huang Z."/>
            <person name="Bishop-Lilly K.A."/>
            <person name="Fang X."/>
            <person name="Wynne J.W."/>
            <person name="Xiong Z."/>
            <person name="Baker M.L."/>
            <person name="Zhao W."/>
            <person name="Tachedjian M."/>
            <person name="Zhu Y."/>
            <person name="Zhou P."/>
            <person name="Jiang X."/>
            <person name="Ng J."/>
            <person name="Yang L."/>
            <person name="Wu L."/>
            <person name="Xiao J."/>
            <person name="Feng Y."/>
            <person name="Chen Y."/>
            <person name="Sun X."/>
            <person name="Zhang Y."/>
            <person name="Marsh G.A."/>
            <person name="Crameri G."/>
            <person name="Broder C.C."/>
            <person name="Frey K.G."/>
            <person name="Wang L.F."/>
            <person name="Wang J."/>
        </authorList>
    </citation>
    <scope>NUCLEOTIDE SEQUENCE [LARGE SCALE GENOMIC DNA]</scope>
</reference>
<dbReference type="GO" id="GO:0042417">
    <property type="term" value="P:dopamine metabolic process"/>
    <property type="evidence" value="ECO:0007669"/>
    <property type="project" value="TreeGrafter"/>
</dbReference>
<dbReference type="GO" id="GO:0032502">
    <property type="term" value="P:developmental process"/>
    <property type="evidence" value="ECO:0007669"/>
    <property type="project" value="TreeGrafter"/>
</dbReference>
<evidence type="ECO:0000256" key="2">
    <source>
        <dbReference type="ARBA" id="ARBA00022603"/>
    </source>
</evidence>
<keyword evidence="4" id="KW-0949">S-adenosyl-L-methionine</keyword>
<dbReference type="STRING" id="9402.L5JT45"/>
<dbReference type="Pfam" id="PF01596">
    <property type="entry name" value="Methyltransf_3"/>
    <property type="match status" value="1"/>
</dbReference>
<name>L5JT45_PTEAL</name>
<evidence type="ECO:0000256" key="6">
    <source>
        <dbReference type="ARBA" id="ARBA00022939"/>
    </source>
</evidence>
<evidence type="ECO:0000256" key="4">
    <source>
        <dbReference type="ARBA" id="ARBA00022691"/>
    </source>
</evidence>
<dbReference type="InterPro" id="IPR029063">
    <property type="entry name" value="SAM-dependent_MTases_sf"/>
</dbReference>
<protein>
    <recommendedName>
        <fullName evidence="1">catechol O-methyltransferase</fullName>
        <ecNumber evidence="1">2.1.1.6</ecNumber>
    </recommendedName>
</protein>
<comment type="catalytic activity">
    <reaction evidence="8">
        <text>a catechol + S-adenosyl-L-methionine = a guaiacol + S-adenosyl-L-homocysteine + H(+)</text>
        <dbReference type="Rhea" id="RHEA:17877"/>
        <dbReference type="ChEBI" id="CHEBI:15378"/>
        <dbReference type="ChEBI" id="CHEBI:33566"/>
        <dbReference type="ChEBI" id="CHEBI:57856"/>
        <dbReference type="ChEBI" id="CHEBI:59789"/>
        <dbReference type="ChEBI" id="CHEBI:134251"/>
        <dbReference type="EC" id="2.1.1.6"/>
    </reaction>
    <physiologicalReaction direction="left-to-right" evidence="8">
        <dbReference type="Rhea" id="RHEA:17878"/>
    </physiologicalReaction>
</comment>
<dbReference type="EC" id="2.1.1.6" evidence="1"/>
<dbReference type="Proteomes" id="UP000010552">
    <property type="component" value="Unassembled WGS sequence"/>
</dbReference>
<dbReference type="InParanoid" id="L5JT45"/>
<dbReference type="InterPro" id="IPR002935">
    <property type="entry name" value="SAM_O-MeTrfase"/>
</dbReference>
<dbReference type="PANTHER" id="PTHR43836">
    <property type="entry name" value="CATECHOL O-METHYLTRANSFERASE 1-RELATED"/>
    <property type="match status" value="1"/>
</dbReference>
<dbReference type="eggNOG" id="KOG1663">
    <property type="taxonomic scope" value="Eukaryota"/>
</dbReference>
<dbReference type="GO" id="GO:0032259">
    <property type="term" value="P:methylation"/>
    <property type="evidence" value="ECO:0007669"/>
    <property type="project" value="UniProtKB-KW"/>
</dbReference>
<evidence type="ECO:0000256" key="1">
    <source>
        <dbReference type="ARBA" id="ARBA00012880"/>
    </source>
</evidence>
<evidence type="ECO:0000313" key="10">
    <source>
        <dbReference type="Proteomes" id="UP000010552"/>
    </source>
</evidence>
<accession>L5JT45</accession>
<gene>
    <name evidence="9" type="ORF">PAL_GLEAN10000116</name>
</gene>
<dbReference type="GO" id="GO:0042424">
    <property type="term" value="P:catecholamine catabolic process"/>
    <property type="evidence" value="ECO:0007669"/>
    <property type="project" value="TreeGrafter"/>
</dbReference>
<dbReference type="GO" id="GO:0030424">
    <property type="term" value="C:axon"/>
    <property type="evidence" value="ECO:0007669"/>
    <property type="project" value="TreeGrafter"/>
</dbReference>
<organism evidence="9 10">
    <name type="scientific">Pteropus alecto</name>
    <name type="common">Black flying fox</name>
    <dbReference type="NCBI Taxonomy" id="9402"/>
    <lineage>
        <taxon>Eukaryota</taxon>
        <taxon>Metazoa</taxon>
        <taxon>Chordata</taxon>
        <taxon>Craniata</taxon>
        <taxon>Vertebrata</taxon>
        <taxon>Euteleostomi</taxon>
        <taxon>Mammalia</taxon>
        <taxon>Eutheria</taxon>
        <taxon>Laurasiatheria</taxon>
        <taxon>Chiroptera</taxon>
        <taxon>Yinpterochiroptera</taxon>
        <taxon>Pteropodoidea</taxon>
        <taxon>Pteropodidae</taxon>
        <taxon>Pteropodinae</taxon>
        <taxon>Pteropus</taxon>
    </lineage>
</organism>
<dbReference type="AlphaFoldDB" id="L5JT45"/>
<dbReference type="GO" id="GO:0016020">
    <property type="term" value="C:membrane"/>
    <property type="evidence" value="ECO:0007669"/>
    <property type="project" value="TreeGrafter"/>
</dbReference>
<dbReference type="KEGG" id="pale:102888547"/>
<evidence type="ECO:0000256" key="8">
    <source>
        <dbReference type="ARBA" id="ARBA00047582"/>
    </source>
</evidence>
<evidence type="ECO:0000313" key="9">
    <source>
        <dbReference type="EMBL" id="ELK01373.1"/>
    </source>
</evidence>
<evidence type="ECO:0000256" key="5">
    <source>
        <dbReference type="ARBA" id="ARBA00022867"/>
    </source>
</evidence>
<sequence length="106" mass="11628">MARLMPPSARLLTIEINPAYAAITQQMVDFAGLQDKVTIVVGASQDIIPQLKKKYDVDTLDMVFLDHWKDRYLPDTLLLEVSCTAACLGWAGCCCRGCPVDGPQAL</sequence>
<keyword evidence="10" id="KW-1185">Reference proteome</keyword>
<dbReference type="EMBL" id="KB095474">
    <property type="protein sequence ID" value="ELK01373.1"/>
    <property type="molecule type" value="Genomic_DNA"/>
</dbReference>
<keyword evidence="5" id="KW-0531">Neurotransmitter degradation</keyword>
<dbReference type="OrthoDB" id="186626at2759"/>
<dbReference type="PROSITE" id="PS51682">
    <property type="entry name" value="SAM_OMT_I"/>
    <property type="match status" value="1"/>
</dbReference>
<evidence type="ECO:0000256" key="7">
    <source>
        <dbReference type="ARBA" id="ARBA00023453"/>
    </source>
</evidence>
<dbReference type="SUPFAM" id="SSF53335">
    <property type="entry name" value="S-adenosyl-L-methionine-dependent methyltransferases"/>
    <property type="match status" value="1"/>
</dbReference>
<dbReference type="GO" id="GO:0030425">
    <property type="term" value="C:dendrite"/>
    <property type="evidence" value="ECO:0007669"/>
    <property type="project" value="TreeGrafter"/>
</dbReference>
<evidence type="ECO:0000256" key="3">
    <source>
        <dbReference type="ARBA" id="ARBA00022679"/>
    </source>
</evidence>
<keyword evidence="3 9" id="KW-0808">Transferase</keyword>
<proteinExistence type="inferred from homology"/>
<dbReference type="Gene3D" id="3.40.50.150">
    <property type="entry name" value="Vaccinia Virus protein VP39"/>
    <property type="match status" value="1"/>
</dbReference>
<keyword evidence="6" id="KW-0128">Catecholamine metabolism</keyword>
<dbReference type="GO" id="GO:0016206">
    <property type="term" value="F:catechol O-methyltransferase activity"/>
    <property type="evidence" value="ECO:0007669"/>
    <property type="project" value="UniProtKB-EC"/>
</dbReference>
<keyword evidence="2 9" id="KW-0489">Methyltransferase</keyword>